<dbReference type="EMBL" id="LS398110">
    <property type="protein sequence ID" value="SPP98275.1"/>
    <property type="molecule type" value="Genomic_DNA"/>
</dbReference>
<name>A0A2U3QA33_9BRAD</name>
<proteinExistence type="predicted"/>
<evidence type="ECO:0008006" key="3">
    <source>
        <dbReference type="Google" id="ProtNLM"/>
    </source>
</evidence>
<dbReference type="AlphaFoldDB" id="A0A2U3QA33"/>
<accession>A0A2U3QA33</accession>
<gene>
    <name evidence="1" type="ORF">BRAD3257_7582</name>
</gene>
<sequence>MKPYVKRNKNDSRDAEAICEALGRPTMRFVAVKSAEQQATLTVHACVAGQATHHDRQTRYGCFEQDRHRGGLGC</sequence>
<evidence type="ECO:0000313" key="2">
    <source>
        <dbReference type="Proteomes" id="UP000246085"/>
    </source>
</evidence>
<dbReference type="KEGG" id="bvz:BRAD3257_7582"/>
<protein>
    <recommendedName>
        <fullName evidence="3">Transposase</fullName>
    </recommendedName>
</protein>
<dbReference type="RefSeq" id="WP_145987082.1">
    <property type="nucleotide sequence ID" value="NZ_LS398110.1"/>
</dbReference>
<reference evidence="1 2" key="1">
    <citation type="submission" date="2018-03" db="EMBL/GenBank/DDBJ databases">
        <authorList>
            <person name="Gully D."/>
        </authorList>
    </citation>
    <scope>NUCLEOTIDE SEQUENCE [LARGE SCALE GENOMIC DNA]</scope>
    <source>
        <strain evidence="1">ORS3257</strain>
    </source>
</reference>
<evidence type="ECO:0000313" key="1">
    <source>
        <dbReference type="EMBL" id="SPP98275.1"/>
    </source>
</evidence>
<organism evidence="1 2">
    <name type="scientific">Bradyrhizobium vignae</name>
    <dbReference type="NCBI Taxonomy" id="1549949"/>
    <lineage>
        <taxon>Bacteria</taxon>
        <taxon>Pseudomonadati</taxon>
        <taxon>Pseudomonadota</taxon>
        <taxon>Alphaproteobacteria</taxon>
        <taxon>Hyphomicrobiales</taxon>
        <taxon>Nitrobacteraceae</taxon>
        <taxon>Bradyrhizobium</taxon>
    </lineage>
</organism>
<dbReference type="Proteomes" id="UP000246085">
    <property type="component" value="Chromosome BRAD3257"/>
</dbReference>